<keyword evidence="5" id="KW-0539">Nucleus</keyword>
<evidence type="ECO:0000256" key="1">
    <source>
        <dbReference type="ARBA" id="ARBA00004123"/>
    </source>
</evidence>
<comment type="similarity">
    <text evidence="2">Belongs to the TAF4 family.</text>
</comment>
<dbReference type="Proteomes" id="UP000410492">
    <property type="component" value="Unassembled WGS sequence"/>
</dbReference>
<evidence type="ECO:0000256" key="4">
    <source>
        <dbReference type="ARBA" id="ARBA00023163"/>
    </source>
</evidence>
<dbReference type="GO" id="GO:0016251">
    <property type="term" value="F:RNA polymerase II general transcription initiation factor activity"/>
    <property type="evidence" value="ECO:0007669"/>
    <property type="project" value="TreeGrafter"/>
</dbReference>
<proteinExistence type="inferred from homology"/>
<evidence type="ECO:0000256" key="5">
    <source>
        <dbReference type="ARBA" id="ARBA00023242"/>
    </source>
</evidence>
<dbReference type="GO" id="GO:0006367">
    <property type="term" value="P:transcription initiation at RNA polymerase II promoter"/>
    <property type="evidence" value="ECO:0007669"/>
    <property type="project" value="TreeGrafter"/>
</dbReference>
<keyword evidence="3" id="KW-0805">Transcription regulation</keyword>
<evidence type="ECO:0000256" key="3">
    <source>
        <dbReference type="ARBA" id="ARBA00023015"/>
    </source>
</evidence>
<gene>
    <name evidence="7" type="ORF">CALMAC_LOCUS4603</name>
</gene>
<name>A0A653BXS8_CALMS</name>
<evidence type="ECO:0000259" key="6">
    <source>
        <dbReference type="Pfam" id="PF05236"/>
    </source>
</evidence>
<keyword evidence="8" id="KW-1185">Reference proteome</keyword>
<dbReference type="InterPro" id="IPR007900">
    <property type="entry name" value="TAF4_C"/>
</dbReference>
<dbReference type="OrthoDB" id="21060at2759"/>
<dbReference type="PANTHER" id="PTHR15138:SF14">
    <property type="entry name" value="TRANSCRIPTION INITIATION FACTOR TFIID SUBUNIT 4"/>
    <property type="match status" value="1"/>
</dbReference>
<organism evidence="7 8">
    <name type="scientific">Callosobruchus maculatus</name>
    <name type="common">Southern cowpea weevil</name>
    <name type="synonym">Pulse bruchid</name>
    <dbReference type="NCBI Taxonomy" id="64391"/>
    <lineage>
        <taxon>Eukaryota</taxon>
        <taxon>Metazoa</taxon>
        <taxon>Ecdysozoa</taxon>
        <taxon>Arthropoda</taxon>
        <taxon>Hexapoda</taxon>
        <taxon>Insecta</taxon>
        <taxon>Pterygota</taxon>
        <taxon>Neoptera</taxon>
        <taxon>Endopterygota</taxon>
        <taxon>Coleoptera</taxon>
        <taxon>Polyphaga</taxon>
        <taxon>Cucujiformia</taxon>
        <taxon>Chrysomeloidea</taxon>
        <taxon>Chrysomelidae</taxon>
        <taxon>Bruchinae</taxon>
        <taxon>Bruchini</taxon>
        <taxon>Callosobruchus</taxon>
    </lineage>
</organism>
<dbReference type="EMBL" id="CAACVG010006536">
    <property type="protein sequence ID" value="VEN40442.1"/>
    <property type="molecule type" value="Genomic_DNA"/>
</dbReference>
<evidence type="ECO:0000256" key="2">
    <source>
        <dbReference type="ARBA" id="ARBA00006178"/>
    </source>
</evidence>
<evidence type="ECO:0000313" key="7">
    <source>
        <dbReference type="EMBL" id="VEN40442.1"/>
    </source>
</evidence>
<reference evidence="7 8" key="1">
    <citation type="submission" date="2019-01" db="EMBL/GenBank/DDBJ databases">
        <authorList>
            <person name="Sayadi A."/>
        </authorList>
    </citation>
    <scope>NUCLEOTIDE SEQUENCE [LARGE SCALE GENOMIC DNA]</scope>
</reference>
<comment type="subcellular location">
    <subcellularLocation>
        <location evidence="1">Nucleus</location>
    </subcellularLocation>
</comment>
<dbReference type="PANTHER" id="PTHR15138">
    <property type="entry name" value="TRANSCRIPTION INITIATION FACTOR TFIID SUBUNIT 4"/>
    <property type="match status" value="1"/>
</dbReference>
<protein>
    <recommendedName>
        <fullName evidence="6">Transcription initiation factor TFIID component TAF4 C-terminal domain-containing protein</fullName>
    </recommendedName>
</protein>
<dbReference type="GO" id="GO:0005669">
    <property type="term" value="C:transcription factor TFIID complex"/>
    <property type="evidence" value="ECO:0007669"/>
    <property type="project" value="InterPro"/>
</dbReference>
<dbReference type="CDD" id="cd08045">
    <property type="entry name" value="HFD_TAF4"/>
    <property type="match status" value="1"/>
</dbReference>
<dbReference type="InterPro" id="IPR045144">
    <property type="entry name" value="TAF4"/>
</dbReference>
<keyword evidence="4" id="KW-0804">Transcription</keyword>
<feature type="domain" description="Transcription initiation factor TFIID component TAF4 C-terminal" evidence="6">
    <location>
        <begin position="11"/>
        <end position="191"/>
    </location>
</feature>
<dbReference type="GO" id="GO:0003677">
    <property type="term" value="F:DNA binding"/>
    <property type="evidence" value="ECO:0007669"/>
    <property type="project" value="TreeGrafter"/>
</dbReference>
<accession>A0A653BXS8</accession>
<evidence type="ECO:0000313" key="8">
    <source>
        <dbReference type="Proteomes" id="UP000410492"/>
    </source>
</evidence>
<dbReference type="Pfam" id="PF05236">
    <property type="entry name" value="TAF4"/>
    <property type="match status" value="1"/>
</dbReference>
<sequence>MESNDLSDPTLSDVAAYVYDAAEERVRYLLERLAVIAEHRTDTVKNDSRYEVSNDVRRQLKFLEDVDMAERRSHEESEREMLFKAARHRSRFEDTEQARLKVKAKEIQRLKMEELRQREANATALQAIGPRKKRKTFEGDAPITMQLNAGPSSNQRILMPPRQRMKKVTMRDVQLLFETEKDLSRSELLYKTYLK</sequence>
<dbReference type="AlphaFoldDB" id="A0A653BXS8"/>